<dbReference type="SUPFAM" id="SSF159501">
    <property type="entry name" value="EreA/ChaN-like"/>
    <property type="match status" value="1"/>
</dbReference>
<dbReference type="Proteomes" id="UP000290545">
    <property type="component" value="Unassembled WGS sequence"/>
</dbReference>
<protein>
    <recommendedName>
        <fullName evidence="3">Erythromycin esterase family protein</fullName>
    </recommendedName>
</protein>
<dbReference type="PROSITE" id="PS51257">
    <property type="entry name" value="PROKAR_LIPOPROTEIN"/>
    <property type="match status" value="1"/>
</dbReference>
<dbReference type="InterPro" id="IPR052036">
    <property type="entry name" value="Hydrolase/PRTase-associated"/>
</dbReference>
<dbReference type="GO" id="GO:0046677">
    <property type="term" value="P:response to antibiotic"/>
    <property type="evidence" value="ECO:0007669"/>
    <property type="project" value="InterPro"/>
</dbReference>
<evidence type="ECO:0000313" key="1">
    <source>
        <dbReference type="EMBL" id="RXK83311.1"/>
    </source>
</evidence>
<dbReference type="EMBL" id="SDHZ01000002">
    <property type="protein sequence ID" value="RXK83311.1"/>
    <property type="molecule type" value="Genomic_DNA"/>
</dbReference>
<dbReference type="PANTHER" id="PTHR31299:SF0">
    <property type="entry name" value="ESTERASE, PUTATIVE (AFU_ORTHOLOGUE AFUA_1G05850)-RELATED"/>
    <property type="match status" value="1"/>
</dbReference>
<dbReference type="AlphaFoldDB" id="A0A4Q1D6H6"/>
<evidence type="ECO:0000313" key="2">
    <source>
        <dbReference type="Proteomes" id="UP000290545"/>
    </source>
</evidence>
<dbReference type="CDD" id="cd14728">
    <property type="entry name" value="Ere-like"/>
    <property type="match status" value="1"/>
</dbReference>
<proteinExistence type="predicted"/>
<sequence length="425" mass="49344">MNKWMFFITVFLLFGCTNSRMKSFVRKESYLIKNAELQQADLKPIGEAIGNARIVMLGEQWHGDGAAFLAKSKIVKYLHDSLGFNVLAMESDLYALTRGLETVATDTASIRQFLHNNISSVWANCSTTNDLFYHYMLQTYTTGRPLRITGIDNQFLMDYSRKKLVTELDSIFRKYELPYARTAHYNRFLSSLNAFIRHKDLEAANKTDYPFLEDALLQLKTQLPEKSTGDDYWILVTNNLLQLVRQYEYMKRGRQQQVMMKAADSIRDRQMADNVSWLASSKYKGEKIIVWAANSHIMKHSNSLQNRWISRNMGSLLAETAALQGNVYSLGITSAIGSHGWFNDGMHGDREKIQSVSFGQKESIDGWLLEKGDPFAFINFRRFNKKYPDFKEAFYMKGRGHIYQKESWNRHYDGVFYIKEMYPCR</sequence>
<accession>A0A4Q1D6H6</accession>
<dbReference type="PANTHER" id="PTHR31299">
    <property type="entry name" value="ESTERASE, PUTATIVE (AFU_ORTHOLOGUE AFUA_1G05850)-RELATED"/>
    <property type="match status" value="1"/>
</dbReference>
<gene>
    <name evidence="1" type="ORF">ESB13_14485</name>
</gene>
<keyword evidence="2" id="KW-1185">Reference proteome</keyword>
<dbReference type="Pfam" id="PF05139">
    <property type="entry name" value="Erythro_esteras"/>
    <property type="match status" value="1"/>
</dbReference>
<dbReference type="Gene3D" id="3.40.1660.10">
    <property type="entry name" value="EreA-like (biosynthetic domain)"/>
    <property type="match status" value="2"/>
</dbReference>
<evidence type="ECO:0008006" key="3">
    <source>
        <dbReference type="Google" id="ProtNLM"/>
    </source>
</evidence>
<name>A0A4Q1D6H6_9BACT</name>
<dbReference type="OrthoDB" id="9810066at2"/>
<dbReference type="InterPro" id="IPR007815">
    <property type="entry name" value="Emycin_Estase"/>
</dbReference>
<comment type="caution">
    <text evidence="1">The sequence shown here is derived from an EMBL/GenBank/DDBJ whole genome shotgun (WGS) entry which is preliminary data.</text>
</comment>
<organism evidence="1 2">
    <name type="scientific">Filimonas effusa</name>
    <dbReference type="NCBI Taxonomy" id="2508721"/>
    <lineage>
        <taxon>Bacteria</taxon>
        <taxon>Pseudomonadati</taxon>
        <taxon>Bacteroidota</taxon>
        <taxon>Chitinophagia</taxon>
        <taxon>Chitinophagales</taxon>
        <taxon>Chitinophagaceae</taxon>
        <taxon>Filimonas</taxon>
    </lineage>
</organism>
<reference evidence="1 2" key="1">
    <citation type="submission" date="2019-01" db="EMBL/GenBank/DDBJ databases">
        <title>Filimonas sp. strain TTM-71.</title>
        <authorList>
            <person name="Chen W.-M."/>
        </authorList>
    </citation>
    <scope>NUCLEOTIDE SEQUENCE [LARGE SCALE GENOMIC DNA]</scope>
    <source>
        <strain evidence="1 2">TTM-71</strain>
    </source>
</reference>